<proteinExistence type="predicted"/>
<dbReference type="Proteomes" id="UP001327560">
    <property type="component" value="Chromosome 7"/>
</dbReference>
<dbReference type="InterPro" id="IPR044811">
    <property type="entry name" value="DME/ROS1"/>
</dbReference>
<evidence type="ECO:0000256" key="1">
    <source>
        <dbReference type="SAM" id="MobiDB-lite"/>
    </source>
</evidence>
<dbReference type="PANTHER" id="PTHR46213">
    <property type="entry name" value="TRANSCRIPTIONAL ACTIVATOR DEMETER"/>
    <property type="match status" value="1"/>
</dbReference>
<accession>A0AAQ3KV22</accession>
<sequence>MEKTTDSTSAAPSSSRLLLTYSRLRRRPNRDQALVSPSSSDHLHRYVHVIEENALKQVQSLKQREEEGLVAPSVYGDSSPPSGETKQELTRRKCLTRVVFGDIQRKPVKRKLNFTTEEHVFDDGMDEEKRREEEKRLFGQVHSFIECTEHIQGNRYASKWKGSVLDSVVGAFLTQNVSDISSSSSFLSLMANFPLKENVAEQDGKRMRGQKIANARNLLGKGKKIKDFGWHSLKNEAYFNGYKYEETDENRDSLDWEVVQCPEVWEISDTIKTRGQSNVMVVRIKGFLNRLFSECGSLDLEWLRFIPPDETKYLLHYKMITFGKVFCTKKNPNCYSCPMKGECKYFASAHVSGASEGGCRQLVHTDMEDLFKQEENKFALQNMIPLIISTEATPTRDTKNNHVLSLRTMHDAYVLPDSHPLLEGMDRREYADPCPYLHVWTPETCNDNAHLSPTQEPEPEIFKGTI</sequence>
<dbReference type="GO" id="GO:0035514">
    <property type="term" value="F:DNA demethylase activity"/>
    <property type="evidence" value="ECO:0007669"/>
    <property type="project" value="InterPro"/>
</dbReference>
<dbReference type="AlphaFoldDB" id="A0AAQ3KV22"/>
<dbReference type="EMBL" id="CP136896">
    <property type="protein sequence ID" value="WOL13628.1"/>
    <property type="molecule type" value="Genomic_DNA"/>
</dbReference>
<dbReference type="GO" id="GO:0141166">
    <property type="term" value="P:chromosomal 5-methylcytosine DNA demethylation pathway"/>
    <property type="evidence" value="ECO:0007669"/>
    <property type="project" value="InterPro"/>
</dbReference>
<protein>
    <submittedName>
        <fullName evidence="2">DEMETER-like protein 2 isoform X5</fullName>
    </submittedName>
</protein>
<feature type="region of interest" description="Disordered" evidence="1">
    <location>
        <begin position="69"/>
        <end position="88"/>
    </location>
</feature>
<dbReference type="PANTHER" id="PTHR46213:SF13">
    <property type="entry name" value="DEMETER-LIKE PROTEIN 2-RELATED"/>
    <property type="match status" value="1"/>
</dbReference>
<dbReference type="InterPro" id="IPR011257">
    <property type="entry name" value="DNA_glycosylase"/>
</dbReference>
<evidence type="ECO:0000313" key="3">
    <source>
        <dbReference type="Proteomes" id="UP001327560"/>
    </source>
</evidence>
<reference evidence="2 3" key="1">
    <citation type="submission" date="2023-10" db="EMBL/GenBank/DDBJ databases">
        <title>Chromosome-scale genome assembly provides insights into flower coloration mechanisms of Canna indica.</title>
        <authorList>
            <person name="Li C."/>
        </authorList>
    </citation>
    <scope>NUCLEOTIDE SEQUENCE [LARGE SCALE GENOMIC DNA]</scope>
    <source>
        <tissue evidence="2">Flower</tissue>
    </source>
</reference>
<dbReference type="Gene3D" id="1.10.1670.10">
    <property type="entry name" value="Helix-hairpin-Helix base-excision DNA repair enzymes (C-terminal)"/>
    <property type="match status" value="1"/>
</dbReference>
<evidence type="ECO:0000313" key="2">
    <source>
        <dbReference type="EMBL" id="WOL13628.1"/>
    </source>
</evidence>
<keyword evidence="3" id="KW-1185">Reference proteome</keyword>
<dbReference type="GO" id="GO:0006281">
    <property type="term" value="P:DNA repair"/>
    <property type="evidence" value="ECO:0007669"/>
    <property type="project" value="InterPro"/>
</dbReference>
<dbReference type="GO" id="GO:0019104">
    <property type="term" value="F:DNA N-glycosylase activity"/>
    <property type="evidence" value="ECO:0007669"/>
    <property type="project" value="InterPro"/>
</dbReference>
<dbReference type="SUPFAM" id="SSF48150">
    <property type="entry name" value="DNA-glycosylase"/>
    <property type="match status" value="1"/>
</dbReference>
<dbReference type="InterPro" id="IPR023170">
    <property type="entry name" value="HhH_base_excis_C"/>
</dbReference>
<name>A0AAQ3KV22_9LILI</name>
<gene>
    <name evidence="2" type="ORF">Cni_G22401</name>
</gene>
<organism evidence="2 3">
    <name type="scientific">Canna indica</name>
    <name type="common">Indian-shot</name>
    <dbReference type="NCBI Taxonomy" id="4628"/>
    <lineage>
        <taxon>Eukaryota</taxon>
        <taxon>Viridiplantae</taxon>
        <taxon>Streptophyta</taxon>
        <taxon>Embryophyta</taxon>
        <taxon>Tracheophyta</taxon>
        <taxon>Spermatophyta</taxon>
        <taxon>Magnoliopsida</taxon>
        <taxon>Liliopsida</taxon>
        <taxon>Zingiberales</taxon>
        <taxon>Cannaceae</taxon>
        <taxon>Canna</taxon>
    </lineage>
</organism>